<dbReference type="InterPro" id="IPR013968">
    <property type="entry name" value="PKS_KR"/>
</dbReference>
<dbReference type="Pfam" id="PF00109">
    <property type="entry name" value="ketoacyl-synt"/>
    <property type="match status" value="1"/>
</dbReference>
<evidence type="ECO:0000256" key="3">
    <source>
        <dbReference type="ARBA" id="ARBA00022679"/>
    </source>
</evidence>
<dbReference type="SUPFAM" id="SSF55048">
    <property type="entry name" value="Probable ACP-binding domain of malonyl-CoA ACP transacylase"/>
    <property type="match status" value="1"/>
</dbReference>
<reference evidence="11 12" key="1">
    <citation type="submission" date="2020-08" db="EMBL/GenBank/DDBJ databases">
        <title>The Agave Microbiome: Exploring the role of microbial communities in plant adaptations to desert environments.</title>
        <authorList>
            <person name="Partida-Martinez L.P."/>
        </authorList>
    </citation>
    <scope>NUCLEOTIDE SEQUENCE [LARGE SCALE GENOMIC DNA]</scope>
    <source>
        <strain evidence="11 12">AT2.18</strain>
    </source>
</reference>
<dbReference type="PANTHER" id="PTHR43775">
    <property type="entry name" value="FATTY ACID SYNTHASE"/>
    <property type="match status" value="1"/>
</dbReference>
<evidence type="ECO:0000256" key="7">
    <source>
        <dbReference type="SAM" id="MobiDB-lite"/>
    </source>
</evidence>
<dbReference type="InterPro" id="IPR049552">
    <property type="entry name" value="PKS_DH_N"/>
</dbReference>
<dbReference type="InterPro" id="IPR032821">
    <property type="entry name" value="PKS_assoc"/>
</dbReference>
<dbReference type="InterPro" id="IPR057326">
    <property type="entry name" value="KR_dom"/>
</dbReference>
<feature type="domain" description="Carrier" evidence="8">
    <location>
        <begin position="1734"/>
        <end position="1811"/>
    </location>
</feature>
<dbReference type="CDD" id="cd00833">
    <property type="entry name" value="PKS"/>
    <property type="match status" value="1"/>
</dbReference>
<protein>
    <submittedName>
        <fullName evidence="11">Phthiocerol/phenolphthiocerol synthesis type-I polyketide synthase A</fullName>
    </submittedName>
</protein>
<dbReference type="Gene3D" id="3.30.70.250">
    <property type="entry name" value="Malonyl-CoA ACP transacylase, ACP-binding"/>
    <property type="match status" value="1"/>
</dbReference>
<evidence type="ECO:0000259" key="9">
    <source>
        <dbReference type="PROSITE" id="PS52004"/>
    </source>
</evidence>
<feature type="domain" description="PKS/mFAS DH" evidence="10">
    <location>
        <begin position="994"/>
        <end position="1255"/>
    </location>
</feature>
<keyword evidence="5" id="KW-0511">Multifunctional enzyme</keyword>
<dbReference type="PROSITE" id="PS50075">
    <property type="entry name" value="CARRIER"/>
    <property type="match status" value="2"/>
</dbReference>
<dbReference type="InterPro" id="IPR020841">
    <property type="entry name" value="PKS_Beta-ketoAc_synthase_dom"/>
</dbReference>
<dbReference type="InterPro" id="IPR001227">
    <property type="entry name" value="Ac_transferase_dom_sf"/>
</dbReference>
<feature type="active site" description="Proton donor; for dehydratase activity" evidence="6">
    <location>
        <position position="1174"/>
    </location>
</feature>
<evidence type="ECO:0000256" key="6">
    <source>
        <dbReference type="PROSITE-ProRule" id="PRU01363"/>
    </source>
</evidence>
<dbReference type="InterPro" id="IPR020807">
    <property type="entry name" value="PKS_DH"/>
</dbReference>
<dbReference type="SMART" id="SM00825">
    <property type="entry name" value="PKS_KS"/>
    <property type="match status" value="1"/>
</dbReference>
<accession>A0A839QL32</accession>
<dbReference type="InterPro" id="IPR009081">
    <property type="entry name" value="PP-bd_ACP"/>
</dbReference>
<dbReference type="FunFam" id="3.40.47.10:FF:000019">
    <property type="entry name" value="Polyketide synthase type I"/>
    <property type="match status" value="1"/>
</dbReference>
<dbReference type="Gene3D" id="3.40.50.720">
    <property type="entry name" value="NAD(P)-binding Rossmann-like Domain"/>
    <property type="match status" value="1"/>
</dbReference>
<dbReference type="InterPro" id="IPR020806">
    <property type="entry name" value="PKS_PP-bd"/>
</dbReference>
<feature type="domain" description="Carrier" evidence="8">
    <location>
        <begin position="1"/>
        <end position="82"/>
    </location>
</feature>
<feature type="compositionally biased region" description="Acidic residues" evidence="7">
    <location>
        <begin position="1819"/>
        <end position="1828"/>
    </location>
</feature>
<dbReference type="Pfam" id="PF21089">
    <property type="entry name" value="PKS_DH_N"/>
    <property type="match status" value="1"/>
</dbReference>
<evidence type="ECO:0000259" key="8">
    <source>
        <dbReference type="PROSITE" id="PS50075"/>
    </source>
</evidence>
<evidence type="ECO:0000259" key="10">
    <source>
        <dbReference type="PROSITE" id="PS52019"/>
    </source>
</evidence>
<feature type="region of interest" description="N-terminal hotdog fold" evidence="6">
    <location>
        <begin position="994"/>
        <end position="1112"/>
    </location>
</feature>
<dbReference type="InterPro" id="IPR018201">
    <property type="entry name" value="Ketoacyl_synth_AS"/>
</dbReference>
<sequence>MTSEFDEDSIRHWLVDYLVTNIGCSPDEIDLDAPLNDLAVGSSDAVVLTGELSELLGRTVSPVEFWQYPTINALAKFLTGGEVDTAVEVTPTHRIAEDAIAVVGLGVRFPGDSADIHGPDELWDFLSDGRSAVSEVPPTRWSWYDDGSPEGAAALAGTTRWGSYLSDIDQFDADFFEISPSEADKMDPQQRLLLEVTHEALEYAGIRPSSLRHTQTGVFVGACLGEYGVMASKELSEVNAYSGTGGALSIIANRVSYYFDLRGPSVTVDTACSSSLVAIHLACQSLRTGDSDVALAGGVNVILSPAVTRSFDQAEAMSQSGRCHAFDSRADGFVRGEGCGVAVLKRLSDAIRDGDRVLAVVRGSAVNQDGRSNGLMAPNPAAQMAVLRSAYAAAGVEPRDVDYIEAHGTGTLLGDPIEARALGTVLGRGRPADSPLLLGAIKSNLGHTEAAAGIAGFAKAVLALQHARIPANLDYQSPNPHIPFDNLRLKVVDEPTEWVRTKHPRTAGVSSFGFGGTNAHVVLEQAPDGVGRGQDLNGASAGSAVTTLVVSGKSAQRVATTAGALAEWMTGAGAEVPLDQIAHSLNHHRAQHSKFATVCTRDRAGALAGLRALAEGRTAPGVVTPHQGSCRPGTVFVYSGQGSQWTGMGRRLLAEEPAFAAAIAELEPVFVEQVGFSLQQIIANGETVTGIDRIQPVLVGMQLALTELWRSYGVHPDAVIGHSMGEVAASVVSGALSVADGLKVIATRSSLMKRLSGQGAMALIELDPESAETLIADYPDVTLAVYASPRQTVIAGPPDQVDAVIAAVSAQDRLARRVEVDVASHHPTIDPILPELREALQGLRPVSPNIPMIITTRDHEGPEPALDADYWVDNLRNPVRFEQAVSAAGAEMGTFIEVSPHPLLTYGISDTLGTAHHHSVPTLLRETEDKNDGASDETLSFHTHLNSTYTSKPPVTDHAPEPHPSLPLTPWHHTRHWVEAAKTDRRGPAAPRLGTLLGDLTSVATSPPTHLWQARLVREAKPYPGFHRIQGVEVVPMSVLLRTLTLAAAESGASALSDISFERPVVVGQAQVIQVVANGDTVTMASAPSADAAANRWVRHATARISTGQAVADTPRVDVTGATDYDRSTVEELQAKWGIEGQPFPWTIDSCRATTDGVLAEVQWQDASAVALLDAAVQVARLADITDTRLLVPAGVESLSATGDLADRSGTVAVHRRQTAGDDLVLDVTVTVPDGSTRVDIRGLRYVDVQAGPSGSDPVSAPADPRTVAHALTWQPWDAPAATTTGATLAVAGSGATAVALRDGLVAAGYRLTDEATAQCVLYVPDTGASDGDSGRGSDDDLAVAARLSGEVAALVGRLAARTDREDPRLWIVTEGVRDAESEDSLRQSCLWGIAGVVGAEQPQLWGGLVDLPAAADLGAAAASLAGVLPTPAKSLLSLRDGEFFAPALAPIAAEPVREALRCRPDAAYLITGGLGALGLLTAGWLADRGARRVILAGRTALPPRRRWDDEDLDADTRQRIAAVRALEVRGVAVEVASLDIGSHDALTEFIDRRDDQGAPPIRGVVHGAGLTDSQLLTDIDDERLRRTLWPKVAGARALHEVFPVEQVDFLYLTASAGTVFGVPGQGAYAAGNAYLDGLARARHRQGGVTASLDWVAWHGLGFGSDAQVVIDELARQGSRPVNPAEAFAAWEYASTFDVAHVVMAPTLADDADSDESEPARGPERAWSEMAPGEVLAELEAGLRAILATELRISEDEVDSDRPLAEMGLNSVMAMSIRREVEKLAGIELSATMLWNYPTIGALAAHLAEKVAPQQTSAADDEGADDSGDSLLDSLFDSVEN</sequence>
<dbReference type="PROSITE" id="PS52004">
    <property type="entry name" value="KS3_2"/>
    <property type="match status" value="1"/>
</dbReference>
<dbReference type="EMBL" id="JACHVU010000012">
    <property type="protein sequence ID" value="MBB2992921.1"/>
    <property type="molecule type" value="Genomic_DNA"/>
</dbReference>
<name>A0A839QL32_MYCIR</name>
<dbReference type="SMART" id="SM00822">
    <property type="entry name" value="PKS_KR"/>
    <property type="match status" value="1"/>
</dbReference>
<dbReference type="FunFam" id="3.30.70.250:FF:000003">
    <property type="entry name" value="Polyketide beta-ketoacyl synthase Pks3"/>
    <property type="match status" value="1"/>
</dbReference>
<gene>
    <name evidence="11" type="ORF">FHR72_004426</name>
</gene>
<keyword evidence="4" id="KW-0521">NADP</keyword>
<evidence type="ECO:0000256" key="4">
    <source>
        <dbReference type="ARBA" id="ARBA00022857"/>
    </source>
</evidence>
<dbReference type="InterPro" id="IPR049900">
    <property type="entry name" value="PKS_mFAS_DH"/>
</dbReference>
<dbReference type="GO" id="GO:0031177">
    <property type="term" value="F:phosphopantetheine binding"/>
    <property type="evidence" value="ECO:0007669"/>
    <property type="project" value="InterPro"/>
</dbReference>
<comment type="caution">
    <text evidence="11">The sequence shown here is derived from an EMBL/GenBank/DDBJ whole genome shotgun (WGS) entry which is preliminary data.</text>
</comment>
<dbReference type="PANTHER" id="PTHR43775:SF37">
    <property type="entry name" value="SI:DKEY-61P9.11"/>
    <property type="match status" value="1"/>
</dbReference>
<dbReference type="GO" id="GO:0006633">
    <property type="term" value="P:fatty acid biosynthetic process"/>
    <property type="evidence" value="ECO:0007669"/>
    <property type="project" value="InterPro"/>
</dbReference>
<feature type="active site" description="Proton acceptor; for dehydratase activity" evidence="6">
    <location>
        <position position="1027"/>
    </location>
</feature>
<feature type="compositionally biased region" description="Low complexity" evidence="7">
    <location>
        <begin position="1829"/>
        <end position="1841"/>
    </location>
</feature>
<evidence type="ECO:0000313" key="11">
    <source>
        <dbReference type="EMBL" id="MBB2992921.1"/>
    </source>
</evidence>
<dbReference type="GO" id="GO:0005886">
    <property type="term" value="C:plasma membrane"/>
    <property type="evidence" value="ECO:0007669"/>
    <property type="project" value="TreeGrafter"/>
</dbReference>
<dbReference type="GO" id="GO:0004312">
    <property type="term" value="F:fatty acid synthase activity"/>
    <property type="evidence" value="ECO:0007669"/>
    <property type="project" value="TreeGrafter"/>
</dbReference>
<dbReference type="GO" id="GO:0004315">
    <property type="term" value="F:3-oxoacyl-[acyl-carrier-protein] synthase activity"/>
    <property type="evidence" value="ECO:0007669"/>
    <property type="project" value="InterPro"/>
</dbReference>
<dbReference type="InterPro" id="IPR014043">
    <property type="entry name" value="Acyl_transferase_dom"/>
</dbReference>
<dbReference type="GO" id="GO:0005737">
    <property type="term" value="C:cytoplasm"/>
    <property type="evidence" value="ECO:0007669"/>
    <property type="project" value="TreeGrafter"/>
</dbReference>
<dbReference type="Pfam" id="PF08659">
    <property type="entry name" value="KR"/>
    <property type="match status" value="1"/>
</dbReference>
<dbReference type="SUPFAM" id="SSF51735">
    <property type="entry name" value="NAD(P)-binding Rossmann-fold domains"/>
    <property type="match status" value="2"/>
</dbReference>
<dbReference type="InterPro" id="IPR014030">
    <property type="entry name" value="Ketoacyl_synth_N"/>
</dbReference>
<dbReference type="Pfam" id="PF00698">
    <property type="entry name" value="Acyl_transf_1"/>
    <property type="match status" value="1"/>
</dbReference>
<dbReference type="InterPro" id="IPR014031">
    <property type="entry name" value="Ketoacyl_synth_C"/>
</dbReference>
<dbReference type="InterPro" id="IPR016035">
    <property type="entry name" value="Acyl_Trfase/lysoPLipase"/>
</dbReference>
<keyword evidence="12" id="KW-1185">Reference proteome</keyword>
<dbReference type="Gene3D" id="3.40.47.10">
    <property type="match status" value="1"/>
</dbReference>
<feature type="region of interest" description="Disordered" evidence="7">
    <location>
        <begin position="1812"/>
        <end position="1841"/>
    </location>
</feature>
<evidence type="ECO:0000256" key="2">
    <source>
        <dbReference type="ARBA" id="ARBA00022553"/>
    </source>
</evidence>
<dbReference type="Gene3D" id="1.10.1200.10">
    <property type="entry name" value="ACP-like"/>
    <property type="match status" value="2"/>
</dbReference>
<feature type="region of interest" description="C-terminal hotdog fold" evidence="6">
    <location>
        <begin position="1122"/>
        <end position="1255"/>
    </location>
</feature>
<evidence type="ECO:0000313" key="12">
    <source>
        <dbReference type="Proteomes" id="UP000550501"/>
    </source>
</evidence>
<dbReference type="Pfam" id="PF00550">
    <property type="entry name" value="PP-binding"/>
    <property type="match status" value="2"/>
</dbReference>
<dbReference type="InterPro" id="IPR042104">
    <property type="entry name" value="PKS_dehydratase_sf"/>
</dbReference>
<dbReference type="SUPFAM" id="SSF47336">
    <property type="entry name" value="ACP-like"/>
    <property type="match status" value="2"/>
</dbReference>
<dbReference type="Proteomes" id="UP000550501">
    <property type="component" value="Unassembled WGS sequence"/>
</dbReference>
<dbReference type="InterPro" id="IPR016036">
    <property type="entry name" value="Malonyl_transacylase_ACP-bd"/>
</dbReference>
<dbReference type="Gene3D" id="3.40.366.10">
    <property type="entry name" value="Malonyl-Coenzyme A Acyl Carrier Protein, domain 2"/>
    <property type="match status" value="1"/>
</dbReference>
<dbReference type="InterPro" id="IPR036291">
    <property type="entry name" value="NAD(P)-bd_dom_sf"/>
</dbReference>
<dbReference type="Gene3D" id="3.10.129.110">
    <property type="entry name" value="Polyketide synthase dehydratase"/>
    <property type="match status" value="1"/>
</dbReference>
<dbReference type="InterPro" id="IPR016039">
    <property type="entry name" value="Thiolase-like"/>
</dbReference>
<dbReference type="SMART" id="SM00826">
    <property type="entry name" value="PKS_DH"/>
    <property type="match status" value="1"/>
</dbReference>
<dbReference type="Pfam" id="PF02801">
    <property type="entry name" value="Ketoacyl-synt_C"/>
    <property type="match status" value="1"/>
</dbReference>
<dbReference type="InterPro" id="IPR036736">
    <property type="entry name" value="ACP-like_sf"/>
</dbReference>
<keyword evidence="2" id="KW-0597">Phosphoprotein</keyword>
<dbReference type="RefSeq" id="WP_183472084.1">
    <property type="nucleotide sequence ID" value="NZ_JACHVU010000012.1"/>
</dbReference>
<dbReference type="InterPro" id="IPR050091">
    <property type="entry name" value="PKS_NRPS_Biosynth_Enz"/>
</dbReference>
<dbReference type="GO" id="GO:0071770">
    <property type="term" value="P:DIM/DIP cell wall layer assembly"/>
    <property type="evidence" value="ECO:0007669"/>
    <property type="project" value="TreeGrafter"/>
</dbReference>
<dbReference type="SUPFAM" id="SSF53901">
    <property type="entry name" value="Thiolase-like"/>
    <property type="match status" value="1"/>
</dbReference>
<keyword evidence="1" id="KW-0596">Phosphopantetheine</keyword>
<keyword evidence="3" id="KW-0808">Transferase</keyword>
<dbReference type="SMART" id="SM00827">
    <property type="entry name" value="PKS_AT"/>
    <property type="match status" value="1"/>
</dbReference>
<organism evidence="11 12">
    <name type="scientific">Mycolicibacterium iranicum</name>
    <name type="common">Mycobacterium iranicum</name>
    <dbReference type="NCBI Taxonomy" id="912594"/>
    <lineage>
        <taxon>Bacteria</taxon>
        <taxon>Bacillati</taxon>
        <taxon>Actinomycetota</taxon>
        <taxon>Actinomycetes</taxon>
        <taxon>Mycobacteriales</taxon>
        <taxon>Mycobacteriaceae</taxon>
        <taxon>Mycolicibacterium</taxon>
    </lineage>
</organism>
<dbReference type="SUPFAM" id="SSF52151">
    <property type="entry name" value="FabD/lysophospholipase-like"/>
    <property type="match status" value="1"/>
</dbReference>
<dbReference type="SMART" id="SM00823">
    <property type="entry name" value="PKS_PP"/>
    <property type="match status" value="2"/>
</dbReference>
<evidence type="ECO:0000256" key="1">
    <source>
        <dbReference type="ARBA" id="ARBA00022450"/>
    </source>
</evidence>
<dbReference type="SMART" id="SM01294">
    <property type="entry name" value="PKS_PP_betabranch"/>
    <property type="match status" value="1"/>
</dbReference>
<dbReference type="PROSITE" id="PS00606">
    <property type="entry name" value="KS3_1"/>
    <property type="match status" value="1"/>
</dbReference>
<feature type="domain" description="Ketosynthase family 3 (KS3)" evidence="9">
    <location>
        <begin position="97"/>
        <end position="525"/>
    </location>
</feature>
<evidence type="ECO:0000256" key="5">
    <source>
        <dbReference type="ARBA" id="ARBA00023268"/>
    </source>
</evidence>
<feature type="region of interest" description="Disordered" evidence="7">
    <location>
        <begin position="949"/>
        <end position="970"/>
    </location>
</feature>
<dbReference type="PROSITE" id="PS52019">
    <property type="entry name" value="PKS_MFAS_DH"/>
    <property type="match status" value="1"/>
</dbReference>
<proteinExistence type="predicted"/>
<dbReference type="Pfam" id="PF16197">
    <property type="entry name" value="KAsynt_C_assoc"/>
    <property type="match status" value="1"/>
</dbReference>